<organism evidence="2 3">
    <name type="scientific">Halomonas elongata</name>
    <dbReference type="NCBI Taxonomy" id="2746"/>
    <lineage>
        <taxon>Bacteria</taxon>
        <taxon>Pseudomonadati</taxon>
        <taxon>Pseudomonadota</taxon>
        <taxon>Gammaproteobacteria</taxon>
        <taxon>Oceanospirillales</taxon>
        <taxon>Halomonadaceae</taxon>
        <taxon>Halomonas</taxon>
    </lineage>
</organism>
<dbReference type="Gene3D" id="2.30.42.10">
    <property type="match status" value="1"/>
</dbReference>
<feature type="compositionally biased region" description="Polar residues" evidence="1">
    <location>
        <begin position="59"/>
        <end position="69"/>
    </location>
</feature>
<feature type="region of interest" description="Disordered" evidence="1">
    <location>
        <begin position="45"/>
        <end position="69"/>
    </location>
</feature>
<evidence type="ECO:0000256" key="1">
    <source>
        <dbReference type="SAM" id="MobiDB-lite"/>
    </source>
</evidence>
<protein>
    <recommendedName>
        <fullName evidence="4">Peptidase Do</fullName>
    </recommendedName>
</protein>
<dbReference type="SUPFAM" id="SSF50156">
    <property type="entry name" value="PDZ domain-like"/>
    <property type="match status" value="1"/>
</dbReference>
<gene>
    <name evidence="2" type="ORF">A8U91_01613</name>
</gene>
<comment type="caution">
    <text evidence="2">The sequence shown here is derived from an EMBL/GenBank/DDBJ whole genome shotgun (WGS) entry which is preliminary data.</text>
</comment>
<accession>A0A1B8P4S1</accession>
<reference evidence="2 3" key="1">
    <citation type="submission" date="2016-06" db="EMBL/GenBank/DDBJ databases">
        <title>Genome sequence of halotolerant plant growth promoting strain of Halomonas elongata HEK1 isolated from salterns of Rann of Kutch, Gujarat, India.</title>
        <authorList>
            <person name="Gaba S."/>
            <person name="Singh R.N."/>
            <person name="Abrol S."/>
            <person name="Kaushik R."/>
            <person name="Saxena A.K."/>
        </authorList>
    </citation>
    <scope>NUCLEOTIDE SEQUENCE [LARGE SCALE GENOMIC DNA]</scope>
    <source>
        <strain evidence="2 3">HEK1</strain>
    </source>
</reference>
<proteinExistence type="predicted"/>
<dbReference type="Proteomes" id="UP000092504">
    <property type="component" value="Unassembled WGS sequence"/>
</dbReference>
<dbReference type="EMBL" id="MAJD01000001">
    <property type="protein sequence ID" value="OBX37255.1"/>
    <property type="molecule type" value="Genomic_DNA"/>
</dbReference>
<evidence type="ECO:0000313" key="2">
    <source>
        <dbReference type="EMBL" id="OBX37255.1"/>
    </source>
</evidence>
<evidence type="ECO:0000313" key="3">
    <source>
        <dbReference type="Proteomes" id="UP000092504"/>
    </source>
</evidence>
<name>A0A1B8P4S1_HALEL</name>
<dbReference type="PATRIC" id="fig|2746.7.peg.1657"/>
<sequence length="69" mass="7518">MLKVDNEAILDPRQTMSDIAAVAPGTELPVTIVRGGKTMKVTLEVAERPTPNRPFPSEPQDSTQAENEE</sequence>
<dbReference type="InterPro" id="IPR036034">
    <property type="entry name" value="PDZ_sf"/>
</dbReference>
<evidence type="ECO:0008006" key="4">
    <source>
        <dbReference type="Google" id="ProtNLM"/>
    </source>
</evidence>
<dbReference type="AlphaFoldDB" id="A0A1B8P4S1"/>